<dbReference type="AlphaFoldDB" id="D5VRC5"/>
<organism evidence="2 3">
    <name type="scientific">Methanocaldococcus infernus (strain DSM 11812 / JCM 15783 / ME)</name>
    <dbReference type="NCBI Taxonomy" id="573063"/>
    <lineage>
        <taxon>Archaea</taxon>
        <taxon>Methanobacteriati</taxon>
        <taxon>Methanobacteriota</taxon>
        <taxon>Methanomada group</taxon>
        <taxon>Methanococci</taxon>
        <taxon>Methanococcales</taxon>
        <taxon>Methanocaldococcaceae</taxon>
        <taxon>Methanocaldococcus</taxon>
    </lineage>
</organism>
<dbReference type="InterPro" id="IPR006680">
    <property type="entry name" value="Amidohydro-rel"/>
</dbReference>
<protein>
    <submittedName>
        <fullName evidence="2">Amidohydrolase</fullName>
    </submittedName>
</protein>
<dbReference type="RefSeq" id="WP_013099874.1">
    <property type="nucleotide sequence ID" value="NC_014122.1"/>
</dbReference>
<evidence type="ECO:0000313" key="3">
    <source>
        <dbReference type="Proteomes" id="UP000002061"/>
    </source>
</evidence>
<dbReference type="PANTHER" id="PTHR43794:SF5">
    <property type="entry name" value="CHLOROHYDROLASE FAMILY PROTEIN"/>
    <property type="match status" value="1"/>
</dbReference>
<dbReference type="STRING" id="573063.Metin_0458"/>
<evidence type="ECO:0000259" key="1">
    <source>
        <dbReference type="Pfam" id="PF01979"/>
    </source>
</evidence>
<dbReference type="GO" id="GO:0016787">
    <property type="term" value="F:hydrolase activity"/>
    <property type="evidence" value="ECO:0007669"/>
    <property type="project" value="UniProtKB-KW"/>
</dbReference>
<accession>D5VRC5</accession>
<reference evidence="2" key="1">
    <citation type="submission" date="2010-04" db="EMBL/GenBank/DDBJ databases">
        <title>Complete sequence of Methanocaldococcus infernus ME.</title>
        <authorList>
            <consortium name="US DOE Joint Genome Institute"/>
            <person name="Lucas S."/>
            <person name="Copeland A."/>
            <person name="Lapidus A."/>
            <person name="Cheng J.-F."/>
            <person name="Bruce D."/>
            <person name="Goodwin L."/>
            <person name="Pitluck S."/>
            <person name="Munk A.C."/>
            <person name="Detter J.C."/>
            <person name="Han C."/>
            <person name="Tapia R."/>
            <person name="Land M."/>
            <person name="Hauser L."/>
            <person name="Kyrpides N."/>
            <person name="Mikhailova N."/>
            <person name="Sieprawska-Lupa M."/>
            <person name="Whitman W.B."/>
            <person name="Woyke T."/>
        </authorList>
    </citation>
    <scope>NUCLEOTIDE SEQUENCE [LARGE SCALE GENOMIC DNA]</scope>
    <source>
        <strain evidence="2">ME</strain>
    </source>
</reference>
<evidence type="ECO:0000313" key="2">
    <source>
        <dbReference type="EMBL" id="ADG13128.1"/>
    </source>
</evidence>
<dbReference type="OrthoDB" id="42910at2157"/>
<keyword evidence="3" id="KW-1185">Reference proteome</keyword>
<proteinExistence type="predicted"/>
<dbReference type="NCBIfam" id="NF005552">
    <property type="entry name" value="PRK07213.1"/>
    <property type="match status" value="1"/>
</dbReference>
<dbReference type="Pfam" id="PF01979">
    <property type="entry name" value="Amidohydro_1"/>
    <property type="match status" value="1"/>
</dbReference>
<dbReference type="Gene3D" id="3.20.20.140">
    <property type="entry name" value="Metal-dependent hydrolases"/>
    <property type="match status" value="1"/>
</dbReference>
<name>D5VRC5_METIM</name>
<dbReference type="GeneID" id="9131463"/>
<dbReference type="KEGG" id="mif:Metin_0458"/>
<dbReference type="HOGENOM" id="CLU_012358_1_0_2"/>
<dbReference type="EMBL" id="CP002009">
    <property type="protein sequence ID" value="ADG13128.1"/>
    <property type="molecule type" value="Genomic_DNA"/>
</dbReference>
<feature type="domain" description="Amidohydrolase-related" evidence="1">
    <location>
        <begin position="43"/>
        <end position="341"/>
    </location>
</feature>
<dbReference type="PANTHER" id="PTHR43794">
    <property type="entry name" value="AMINOHYDROLASE SSNA-RELATED"/>
    <property type="match status" value="1"/>
</dbReference>
<dbReference type="SUPFAM" id="SSF51556">
    <property type="entry name" value="Metallo-dependent hydrolases"/>
    <property type="match status" value="1"/>
</dbReference>
<sequence length="359" mass="40981">MYLKGKFLYGEDYELKEGVLVVEDGEIKGFTNEHVEAENVGLAIPGIFNLHTHIADNCIKDVGINKSLDELVKPPNGLKHKYLGKLSREEIKEAIKEGIKELINFGSRVFCDFREGGVEGVKLLKECLSDDIKAVILGRPTYKGERVLNLSDGYGLSGANEYEDEELRELYKECKRKNKIFSIHAAEHKGALELSLKKYGMTEIERLINLKVVPDFIIHGTHLTEEDSYLIEKYEIPVVLCVRSNLYYNVGLPDLEKIKSIKALGTDNFMANHPSIFREMEFIYKFYHLEPKEIFRMATVNGAKILNLKRVGLIEEEYKPLFTLINPRVIRFSKNVLATIILRVEKGDLLNKSLNLLSK</sequence>
<dbReference type="Proteomes" id="UP000002061">
    <property type="component" value="Chromosome"/>
</dbReference>
<dbReference type="CDD" id="cd01305">
    <property type="entry name" value="archeal_chlorohydrolases"/>
    <property type="match status" value="1"/>
</dbReference>
<dbReference type="eggNOG" id="arCOG00692">
    <property type="taxonomic scope" value="Archaea"/>
</dbReference>
<gene>
    <name evidence="2" type="ordered locus">Metin_0458</name>
</gene>
<dbReference type="InterPro" id="IPR050287">
    <property type="entry name" value="MTA/SAH_deaminase"/>
</dbReference>
<dbReference type="InterPro" id="IPR032466">
    <property type="entry name" value="Metal_Hydrolase"/>
</dbReference>